<gene>
    <name evidence="1" type="ORF">PDMSB3_2397</name>
</gene>
<dbReference type="EMBL" id="LR699553">
    <property type="protein sequence ID" value="VVD28853.1"/>
    <property type="molecule type" value="Genomic_DNA"/>
</dbReference>
<accession>A0A5Q4Z6V7</accession>
<sequence length="62" mass="6700">MMPRRAASERGGSGMVEAGLVESMLAMSVVSLLVRLASNRIASAASFSQFIRRRSCRQGAKR</sequence>
<evidence type="ECO:0000313" key="2">
    <source>
        <dbReference type="Proteomes" id="UP000325811"/>
    </source>
</evidence>
<dbReference type="AlphaFoldDB" id="A0A5Q4Z6V7"/>
<dbReference type="Proteomes" id="UP000325811">
    <property type="component" value="Chromosome I"/>
</dbReference>
<name>A0A5Q4Z6V7_9BURK</name>
<evidence type="ECO:0000313" key="1">
    <source>
        <dbReference type="EMBL" id="VVD28853.1"/>
    </source>
</evidence>
<protein>
    <submittedName>
        <fullName evidence="1">Uncharacterized protein</fullName>
    </submittedName>
</protein>
<dbReference type="KEGG" id="pdio:PDMSB3_2397"/>
<keyword evidence="2" id="KW-1185">Reference proteome</keyword>
<reference evidence="1 2" key="1">
    <citation type="submission" date="2019-08" db="EMBL/GenBank/DDBJ databases">
        <authorList>
            <person name="Herpell B J."/>
        </authorList>
    </citation>
    <scope>NUCLEOTIDE SEQUENCE [LARGE SCALE GENOMIC DNA]</scope>
    <source>
        <strain evidence="2">Msb3</strain>
    </source>
</reference>
<proteinExistence type="predicted"/>
<organism evidence="1 2">
    <name type="scientific">Paraburkholderia dioscoreae</name>
    <dbReference type="NCBI Taxonomy" id="2604047"/>
    <lineage>
        <taxon>Bacteria</taxon>
        <taxon>Pseudomonadati</taxon>
        <taxon>Pseudomonadota</taxon>
        <taxon>Betaproteobacteria</taxon>
        <taxon>Burkholderiales</taxon>
        <taxon>Burkholderiaceae</taxon>
        <taxon>Paraburkholderia</taxon>
    </lineage>
</organism>